<evidence type="ECO:0000259" key="3">
    <source>
        <dbReference type="Pfam" id="PF08125"/>
    </source>
</evidence>
<evidence type="ECO:0000313" key="4">
    <source>
        <dbReference type="EMBL" id="OYQ31364.1"/>
    </source>
</evidence>
<dbReference type="InterPro" id="IPR013118">
    <property type="entry name" value="Mannitol_DH_C"/>
</dbReference>
<protein>
    <submittedName>
        <fullName evidence="4">Mannitol dehydrogenase</fullName>
    </submittedName>
</protein>
<dbReference type="Proteomes" id="UP000216998">
    <property type="component" value="Unassembled WGS sequence"/>
</dbReference>
<evidence type="ECO:0000256" key="1">
    <source>
        <dbReference type="ARBA" id="ARBA00023002"/>
    </source>
</evidence>
<dbReference type="InterPro" id="IPR008927">
    <property type="entry name" value="6-PGluconate_DH-like_C_sf"/>
</dbReference>
<dbReference type="Pfam" id="PF08125">
    <property type="entry name" value="Mannitol_dh_C"/>
    <property type="match status" value="1"/>
</dbReference>
<dbReference type="PANTHER" id="PTHR43362">
    <property type="entry name" value="MANNITOL DEHYDROGENASE DSF1-RELATED"/>
    <property type="match status" value="1"/>
</dbReference>
<dbReference type="RefSeq" id="WP_094458039.1">
    <property type="nucleotide sequence ID" value="NZ_NOXU01000032.1"/>
</dbReference>
<comment type="caution">
    <text evidence="4">The sequence shown here is derived from an EMBL/GenBank/DDBJ whole genome shotgun (WGS) entry which is preliminary data.</text>
</comment>
<feature type="domain" description="Mannitol dehydrogenase C-terminal" evidence="3">
    <location>
        <begin position="281"/>
        <end position="469"/>
    </location>
</feature>
<dbReference type="PANTHER" id="PTHR43362:SF1">
    <property type="entry name" value="MANNITOL DEHYDROGENASE 2-RELATED"/>
    <property type="match status" value="1"/>
</dbReference>
<dbReference type="AlphaFoldDB" id="A0A255YRM3"/>
<dbReference type="InterPro" id="IPR013328">
    <property type="entry name" value="6PGD_dom2"/>
</dbReference>
<name>A0A255YRM3_9PROT</name>
<dbReference type="InterPro" id="IPR036291">
    <property type="entry name" value="NAD(P)-bd_dom_sf"/>
</dbReference>
<dbReference type="InterPro" id="IPR050988">
    <property type="entry name" value="Mannitol_DH/Oxidoreductase"/>
</dbReference>
<dbReference type="Pfam" id="PF01232">
    <property type="entry name" value="Mannitol_dh"/>
    <property type="match status" value="1"/>
</dbReference>
<keyword evidence="5" id="KW-1185">Reference proteome</keyword>
<gene>
    <name evidence="4" type="ORF">CHU95_19575</name>
</gene>
<dbReference type="EMBL" id="NOXU01000032">
    <property type="protein sequence ID" value="OYQ31364.1"/>
    <property type="molecule type" value="Genomic_DNA"/>
</dbReference>
<accession>A0A255YRM3</accession>
<organism evidence="4 5">
    <name type="scientific">Niveispirillum lacus</name>
    <dbReference type="NCBI Taxonomy" id="1981099"/>
    <lineage>
        <taxon>Bacteria</taxon>
        <taxon>Pseudomonadati</taxon>
        <taxon>Pseudomonadota</taxon>
        <taxon>Alphaproteobacteria</taxon>
        <taxon>Rhodospirillales</taxon>
        <taxon>Azospirillaceae</taxon>
        <taxon>Niveispirillum</taxon>
    </lineage>
</organism>
<evidence type="ECO:0000259" key="2">
    <source>
        <dbReference type="Pfam" id="PF01232"/>
    </source>
</evidence>
<dbReference type="Gene3D" id="1.10.1040.10">
    <property type="entry name" value="N-(1-d-carboxylethyl)-l-norvaline Dehydrogenase, domain 2"/>
    <property type="match status" value="1"/>
</dbReference>
<dbReference type="PRINTS" id="PR00084">
    <property type="entry name" value="MTLDHDRGNASE"/>
</dbReference>
<dbReference type="SUPFAM" id="SSF51735">
    <property type="entry name" value="NAD(P)-binding Rossmann-fold domains"/>
    <property type="match status" value="1"/>
</dbReference>
<dbReference type="GO" id="GO:0016616">
    <property type="term" value="F:oxidoreductase activity, acting on the CH-OH group of donors, NAD or NADP as acceptor"/>
    <property type="evidence" value="ECO:0007669"/>
    <property type="project" value="TreeGrafter"/>
</dbReference>
<dbReference type="OrthoDB" id="271711at2"/>
<proteinExistence type="predicted"/>
<dbReference type="SUPFAM" id="SSF48179">
    <property type="entry name" value="6-phosphogluconate dehydrogenase C-terminal domain-like"/>
    <property type="match status" value="1"/>
</dbReference>
<dbReference type="InterPro" id="IPR000669">
    <property type="entry name" value="Mannitol_DH"/>
</dbReference>
<dbReference type="Gene3D" id="3.40.50.720">
    <property type="entry name" value="NAD(P)-binding Rossmann-like Domain"/>
    <property type="match status" value="1"/>
</dbReference>
<sequence>MPTLSITNLPLLRADVARPAYDRDAAGIGVVHFGPGAFFRAHQAFFFDEALAKGGNWAICAAALRSTEVRDALRPQDNLYILAELERETRYRVIGSIKETLAGPGDRAALLDRLANPDTVIVTMTVTEKGYCLKGDGSLDFDHADIAHDVANPLHPVSLIGHLVEGLRRRFKAGTAPFTVISCDNLVDNGHKLGRAVAALAERQDAGLAAWVREHVAFPRTMVDSITPATDDALRVRVASEAGLSDNWPIQRERFTQWVIEDKFCNIRPDFASIGVTLTTDVSAYDRAKLRLLNGPHSTLAYLGSLAGYETVAEAMADADLAGFVRRLMLEDIRPTLNQEAGIDYPAYIDAILARFANPGIRHLLSQIAWDGSAKLPFRLFGTIRERLAAGAPVDHLALPVAAWMRFVRAKAADGTKLTDPLAEALLTIGRACTNDAHRDVSGFFTLDQVFPPALTGDAAFRAALERAYALLGGGVKAALQGI</sequence>
<feature type="domain" description="Mannitol dehydrogenase N-terminal" evidence="2">
    <location>
        <begin position="29"/>
        <end position="270"/>
    </location>
</feature>
<keyword evidence="1" id="KW-0560">Oxidoreductase</keyword>
<evidence type="ECO:0000313" key="5">
    <source>
        <dbReference type="Proteomes" id="UP000216998"/>
    </source>
</evidence>
<reference evidence="4 5" key="1">
    <citation type="submission" date="2017-07" db="EMBL/GenBank/DDBJ databases">
        <title>Niveispirillum cyanobacteriorum sp. nov., isolated from cyanobacterial aggregates in a eutrophic lake.</title>
        <authorList>
            <person name="Cai H."/>
        </authorList>
    </citation>
    <scope>NUCLEOTIDE SEQUENCE [LARGE SCALE GENOMIC DNA]</scope>
    <source>
        <strain evidence="5">TH1-14</strain>
    </source>
</reference>
<dbReference type="InterPro" id="IPR013131">
    <property type="entry name" value="Mannitol_DH_N"/>
</dbReference>